<keyword evidence="2" id="KW-1185">Reference proteome</keyword>
<evidence type="ECO:0000313" key="2">
    <source>
        <dbReference type="Proteomes" id="UP001497522"/>
    </source>
</evidence>
<protein>
    <submittedName>
        <fullName evidence="1">Uncharacterized protein</fullName>
    </submittedName>
</protein>
<sequence>MEHLPFASAFWVLQVIVSLRCKFQGVYTQEQLIGSKKGAGIIQACLPILLTTPVTLHHVSTFFTALVHASGRAELDGIIDQSIDPDLGLYEPD</sequence>
<dbReference type="Proteomes" id="UP001497522">
    <property type="component" value="Chromosome 7"/>
</dbReference>
<accession>A0ABP1BSF8</accession>
<organism evidence="1 2">
    <name type="scientific">Sphagnum jensenii</name>
    <dbReference type="NCBI Taxonomy" id="128206"/>
    <lineage>
        <taxon>Eukaryota</taxon>
        <taxon>Viridiplantae</taxon>
        <taxon>Streptophyta</taxon>
        <taxon>Embryophyta</taxon>
        <taxon>Bryophyta</taxon>
        <taxon>Sphagnophytina</taxon>
        <taxon>Sphagnopsida</taxon>
        <taxon>Sphagnales</taxon>
        <taxon>Sphagnaceae</taxon>
        <taxon>Sphagnum</taxon>
    </lineage>
</organism>
<name>A0ABP1BSF8_9BRYO</name>
<gene>
    <name evidence="1" type="ORF">CSSPJE1EN2_LOCUS20771</name>
</gene>
<evidence type="ECO:0000313" key="1">
    <source>
        <dbReference type="EMBL" id="CAK9879207.1"/>
    </source>
</evidence>
<proteinExistence type="predicted"/>
<reference evidence="1" key="1">
    <citation type="submission" date="2024-03" db="EMBL/GenBank/DDBJ databases">
        <authorList>
            <consortium name="ELIXIR-Norway"/>
            <consortium name="Elixir Norway"/>
        </authorList>
    </citation>
    <scope>NUCLEOTIDE SEQUENCE</scope>
</reference>
<dbReference type="EMBL" id="OZ023708">
    <property type="protein sequence ID" value="CAK9879207.1"/>
    <property type="molecule type" value="Genomic_DNA"/>
</dbReference>